<comment type="caution">
    <text evidence="9">The sequence shown here is derived from an EMBL/GenBank/DDBJ whole genome shotgun (WGS) entry which is preliminary data.</text>
</comment>
<dbReference type="SMART" id="SM00481">
    <property type="entry name" value="POLIIIAc"/>
    <property type="match status" value="1"/>
</dbReference>
<dbReference type="NCBIfam" id="NF004226">
    <property type="entry name" value="PRK05673.1"/>
    <property type="match status" value="1"/>
</dbReference>
<dbReference type="AlphaFoldDB" id="A0A9D2GPG6"/>
<dbReference type="InterPro" id="IPR040982">
    <property type="entry name" value="DNA_pol3_finger"/>
</dbReference>
<dbReference type="Gene3D" id="1.10.150.870">
    <property type="match status" value="1"/>
</dbReference>
<reference evidence="9" key="1">
    <citation type="journal article" date="2021" name="PeerJ">
        <title>Extensive microbial diversity within the chicken gut microbiome revealed by metagenomics and culture.</title>
        <authorList>
            <person name="Gilroy R."/>
            <person name="Ravi A."/>
            <person name="Getino M."/>
            <person name="Pursley I."/>
            <person name="Horton D.L."/>
            <person name="Alikhan N.F."/>
            <person name="Baker D."/>
            <person name="Gharbi K."/>
            <person name="Hall N."/>
            <person name="Watson M."/>
            <person name="Adriaenssens E.M."/>
            <person name="Foster-Nyarko E."/>
            <person name="Jarju S."/>
            <person name="Secka A."/>
            <person name="Antonio M."/>
            <person name="Oren A."/>
            <person name="Chaudhuri R.R."/>
            <person name="La Ragione R."/>
            <person name="Hildebrand F."/>
            <person name="Pallen M.J."/>
        </authorList>
    </citation>
    <scope>NUCLEOTIDE SEQUENCE</scope>
    <source>
        <strain evidence="9">Gambia16-554</strain>
    </source>
</reference>
<dbReference type="Pfam" id="PF17657">
    <property type="entry name" value="DNA_pol3_finger"/>
    <property type="match status" value="1"/>
</dbReference>
<dbReference type="Gene3D" id="1.10.10.1600">
    <property type="entry name" value="Bacterial DNA polymerase III alpha subunit, thumb domain"/>
    <property type="match status" value="1"/>
</dbReference>
<evidence type="ECO:0000256" key="1">
    <source>
        <dbReference type="ARBA" id="ARBA00012417"/>
    </source>
</evidence>
<dbReference type="EC" id="2.7.7.7" evidence="1"/>
<gene>
    <name evidence="9" type="primary">dnaE</name>
    <name evidence="9" type="ORF">IAC04_00025</name>
</gene>
<organism evidence="9 10">
    <name type="scientific">Candidatus Coprenecus stercoravium</name>
    <dbReference type="NCBI Taxonomy" id="2840735"/>
    <lineage>
        <taxon>Bacteria</taxon>
        <taxon>Pseudomonadati</taxon>
        <taxon>Bacteroidota</taxon>
        <taxon>Bacteroidia</taxon>
        <taxon>Bacteroidales</taxon>
        <taxon>Rikenellaceae</taxon>
        <taxon>Rikenellaceae incertae sedis</taxon>
        <taxon>Candidatus Coprenecus</taxon>
    </lineage>
</organism>
<reference evidence="9" key="2">
    <citation type="submission" date="2021-04" db="EMBL/GenBank/DDBJ databases">
        <authorList>
            <person name="Gilroy R."/>
        </authorList>
    </citation>
    <scope>NUCLEOTIDE SEQUENCE</scope>
    <source>
        <strain evidence="9">Gambia16-554</strain>
    </source>
</reference>
<keyword evidence="5" id="KW-0235">DNA replication</keyword>
<feature type="domain" description="Polymerase/histidinol phosphatase N-terminal" evidence="8">
    <location>
        <begin position="4"/>
        <end position="73"/>
    </location>
</feature>
<dbReference type="NCBIfam" id="TIGR00594">
    <property type="entry name" value="polc"/>
    <property type="match status" value="1"/>
</dbReference>
<dbReference type="PANTHER" id="PTHR32294:SF0">
    <property type="entry name" value="DNA POLYMERASE III SUBUNIT ALPHA"/>
    <property type="match status" value="1"/>
</dbReference>
<dbReference type="SUPFAM" id="SSF89550">
    <property type="entry name" value="PHP domain-like"/>
    <property type="match status" value="1"/>
</dbReference>
<dbReference type="Gene3D" id="3.20.20.140">
    <property type="entry name" value="Metal-dependent hydrolases"/>
    <property type="match status" value="1"/>
</dbReference>
<evidence type="ECO:0000313" key="9">
    <source>
        <dbReference type="EMBL" id="HIZ84869.1"/>
    </source>
</evidence>
<keyword evidence="4 9" id="KW-0548">Nucleotidyltransferase</keyword>
<dbReference type="Pfam" id="PF07733">
    <property type="entry name" value="DNA_pol3_alpha"/>
    <property type="match status" value="1"/>
</dbReference>
<keyword evidence="6" id="KW-0239">DNA-directed DNA polymerase</keyword>
<dbReference type="InterPro" id="IPR003141">
    <property type="entry name" value="Pol/His_phosphatase_N"/>
</dbReference>
<sequence>MSFAHLHVHTQYSILDGQSKIGDLIDTAVANGQPALAITDHGNMFGVKEFLDTVAKKNAPLKPIVGSEFYVAGASRFDRKGREDQSSYHLIMLAKNMDGYHNLIKLSSKAYIEGFYYKPRIDHELIEQYHEGVICCSACLGGEVPQAIMDGDIAKAEEVAAWYKSIFGDDYYLEVQRHETDVPGAEKSTFEHQQQVNEVIFRIAEKLGIKVVATNDVHFVRKEDGPAHDRLICISTNSDFDDPKRLRYTQQEYLKSTEEMSAIFADHPEVISNTMEIVDKVEVLDLNHSPILPIFPLPEGFTDSNDYLHFLTYEGAHRRYGEDIPEATRERIDFELATIKKMGFPDYFLIVQDFIKAARDMGVWVGPGRGSAAGSVVAYCLTITNIDPIKYDLLFERFLNPDRISMPDIDIDFDDEGRYRVFKYVEDKYGKDHVSHVITFGTMATKSVIRDVGRIQKLSLDQTDRLAKLVPRKITVQKEKEIDDPDRPGQKKKVMESKDVDPTIKLCIEKVPEFKEAMESGDDLVRDTLTYAERLEGTVRNTGVHACATIIGRDDLTNFIPLSTAKDKETGKDILVSQFEGSLIESAGMLKMDFLGLKTLTILKDAVENIRQSRGEELDINAIPIDDEETYALFSRGDTIGVFQFESEGMQKWLIELQPSRFEDLIAMNALYRPGPMDYIPDFVARKHGRSKIEYDLPDMEEYLHDTYGVTVYQEQVMLLSQKLAGFTKGKADKLRKAMGKKQIKVMAELKDEFFAGGLEHGHPEAILNKIWNDWEAFASYAFNKSHATCYAWVGYQTGYLKAHYRAEYMAAVLSNNLNNIEEITKFMDDCRRNGMRILGPDVNESYTKFTVNKDGNIRFGMAGIKGIGIGAVNSIIEERVAGGPFKDIFNFMERVPYTSVNKKGIEALAYSGAFDSFPEINRGSFAMDAGKGETCLDLLLRYGSLYQKTAESMKDSIFGDTVQVDTARPPLPVLPELDQIEMLKKEKDLVGMYISAHPLDRFRFEVENFTTMSIPEWSAYVDEVSSSKDREKFDKDQYIAGLVSSVDVRPKANGNGVLCRLTIEDFKGSATFTLFDKDYEAFSGYLRPHEFILLKVYVAPRFNKVDDKNARGGKRFDISGGFPKIRAISLLANVRESMIKEMVIDLPIEKIDSEFVKGFRKAVRHNRGKSRLTINVYDMQEKINAEFFSRKYSVTAADDFLSYLKLNGLNYRINKS</sequence>
<dbReference type="InterPro" id="IPR016195">
    <property type="entry name" value="Pol/histidinol_Pase-like"/>
</dbReference>
<dbReference type="InterPro" id="IPR029460">
    <property type="entry name" value="DNAPol_HHH"/>
</dbReference>
<dbReference type="GO" id="GO:0006260">
    <property type="term" value="P:DNA replication"/>
    <property type="evidence" value="ECO:0007669"/>
    <property type="project" value="UniProtKB-KW"/>
</dbReference>
<evidence type="ECO:0000259" key="8">
    <source>
        <dbReference type="SMART" id="SM00481"/>
    </source>
</evidence>
<evidence type="ECO:0000256" key="4">
    <source>
        <dbReference type="ARBA" id="ARBA00022695"/>
    </source>
</evidence>
<dbReference type="Pfam" id="PF02811">
    <property type="entry name" value="PHP"/>
    <property type="match status" value="1"/>
</dbReference>
<keyword evidence="3 9" id="KW-0808">Transferase</keyword>
<dbReference type="InterPro" id="IPR004013">
    <property type="entry name" value="PHP_dom"/>
</dbReference>
<dbReference type="Pfam" id="PF14579">
    <property type="entry name" value="HHH_6"/>
    <property type="match status" value="1"/>
</dbReference>
<proteinExistence type="predicted"/>
<name>A0A9D2GPG6_9BACT</name>
<dbReference type="PANTHER" id="PTHR32294">
    <property type="entry name" value="DNA POLYMERASE III SUBUNIT ALPHA"/>
    <property type="match status" value="1"/>
</dbReference>
<dbReference type="InterPro" id="IPR004805">
    <property type="entry name" value="DnaE2/DnaE/PolC"/>
</dbReference>
<dbReference type="Proteomes" id="UP000824115">
    <property type="component" value="Unassembled WGS sequence"/>
</dbReference>
<evidence type="ECO:0000256" key="7">
    <source>
        <dbReference type="ARBA" id="ARBA00049244"/>
    </source>
</evidence>
<dbReference type="EMBL" id="DXAW01000002">
    <property type="protein sequence ID" value="HIZ84869.1"/>
    <property type="molecule type" value="Genomic_DNA"/>
</dbReference>
<dbReference type="InterPro" id="IPR041931">
    <property type="entry name" value="DNA_pol3_alpha_thumb_dom"/>
</dbReference>
<dbReference type="GO" id="GO:0003887">
    <property type="term" value="F:DNA-directed DNA polymerase activity"/>
    <property type="evidence" value="ECO:0007669"/>
    <property type="project" value="UniProtKB-KW"/>
</dbReference>
<dbReference type="CDD" id="cd04485">
    <property type="entry name" value="DnaE_OBF"/>
    <property type="match status" value="1"/>
</dbReference>
<protein>
    <recommendedName>
        <fullName evidence="2">DNA polymerase III subunit alpha</fullName>
        <ecNumber evidence="1">2.7.7.7</ecNumber>
    </recommendedName>
</protein>
<evidence type="ECO:0000256" key="5">
    <source>
        <dbReference type="ARBA" id="ARBA00022705"/>
    </source>
</evidence>
<evidence type="ECO:0000256" key="2">
    <source>
        <dbReference type="ARBA" id="ARBA00019114"/>
    </source>
</evidence>
<comment type="catalytic activity">
    <reaction evidence="7">
        <text>DNA(n) + a 2'-deoxyribonucleoside 5'-triphosphate = DNA(n+1) + diphosphate</text>
        <dbReference type="Rhea" id="RHEA:22508"/>
        <dbReference type="Rhea" id="RHEA-COMP:17339"/>
        <dbReference type="Rhea" id="RHEA-COMP:17340"/>
        <dbReference type="ChEBI" id="CHEBI:33019"/>
        <dbReference type="ChEBI" id="CHEBI:61560"/>
        <dbReference type="ChEBI" id="CHEBI:173112"/>
        <dbReference type="EC" id="2.7.7.7"/>
    </reaction>
</comment>
<evidence type="ECO:0000256" key="3">
    <source>
        <dbReference type="ARBA" id="ARBA00022679"/>
    </source>
</evidence>
<dbReference type="GO" id="GO:0008408">
    <property type="term" value="F:3'-5' exonuclease activity"/>
    <property type="evidence" value="ECO:0007669"/>
    <property type="project" value="InterPro"/>
</dbReference>
<evidence type="ECO:0000256" key="6">
    <source>
        <dbReference type="ARBA" id="ARBA00022932"/>
    </source>
</evidence>
<evidence type="ECO:0000313" key="10">
    <source>
        <dbReference type="Proteomes" id="UP000824115"/>
    </source>
</evidence>
<accession>A0A9D2GPG6</accession>
<dbReference type="CDD" id="cd12113">
    <property type="entry name" value="PHP_PolIIIA_DnaE3"/>
    <property type="match status" value="1"/>
</dbReference>
<dbReference type="InterPro" id="IPR011708">
    <property type="entry name" value="DNA_pol3_alpha_NTPase_dom"/>
</dbReference>